<evidence type="ECO:0000313" key="7">
    <source>
        <dbReference type="Proteomes" id="UP000194266"/>
    </source>
</evidence>
<dbReference type="InterPro" id="IPR036271">
    <property type="entry name" value="Tet_transcr_reg_TetR-rel_C_sf"/>
</dbReference>
<name>A0ABX3YHM7_9ACTN</name>
<dbReference type="InterPro" id="IPR050109">
    <property type="entry name" value="HTH-type_TetR-like_transc_reg"/>
</dbReference>
<dbReference type="SUPFAM" id="SSF48498">
    <property type="entry name" value="Tetracyclin repressor-like, C-terminal domain"/>
    <property type="match status" value="1"/>
</dbReference>
<proteinExistence type="predicted"/>
<sequence>MKQVRAVRTRRLILQAAAEQFDLRGYAGTPLNCVTRAAGISMGALTFHFPTKQDLADAVQLSGIEITKDVVEKAADLPVAPLHGARALALSITRLLEECTTVRATARLTRERSGGDVWTGVWLTCLTELLRRAHDEGRLRPRVAPETFADSVLFLIMGIEEYTRCAAAGTGGDSPAVRRVARAWDLLLYGALDSAEQAGADLTK</sequence>
<protein>
    <recommendedName>
        <fullName evidence="5">HTH tetR-type domain-containing protein</fullName>
    </recommendedName>
</protein>
<keyword evidence="1" id="KW-0805">Transcription regulation</keyword>
<evidence type="ECO:0000256" key="1">
    <source>
        <dbReference type="ARBA" id="ARBA00023015"/>
    </source>
</evidence>
<accession>A0ABX3YHM7</accession>
<dbReference type="InterPro" id="IPR009057">
    <property type="entry name" value="Homeodomain-like_sf"/>
</dbReference>
<dbReference type="PRINTS" id="PR00455">
    <property type="entry name" value="HTHTETR"/>
</dbReference>
<dbReference type="Proteomes" id="UP000194266">
    <property type="component" value="Unassembled WGS sequence"/>
</dbReference>
<evidence type="ECO:0000259" key="5">
    <source>
        <dbReference type="PROSITE" id="PS50977"/>
    </source>
</evidence>
<dbReference type="InterPro" id="IPR001647">
    <property type="entry name" value="HTH_TetR"/>
</dbReference>
<evidence type="ECO:0000256" key="4">
    <source>
        <dbReference type="PROSITE-ProRule" id="PRU00335"/>
    </source>
</evidence>
<dbReference type="PANTHER" id="PTHR30055:SF234">
    <property type="entry name" value="HTH-TYPE TRANSCRIPTIONAL REGULATOR BETI"/>
    <property type="match status" value="1"/>
</dbReference>
<dbReference type="EMBL" id="MRYD01000088">
    <property type="protein sequence ID" value="OSZ59131.1"/>
    <property type="molecule type" value="Genomic_DNA"/>
</dbReference>
<organism evidence="6 7">
    <name type="scientific">Streptomyces pharetrae CZA14</name>
    <dbReference type="NCBI Taxonomy" id="1144883"/>
    <lineage>
        <taxon>Bacteria</taxon>
        <taxon>Bacillati</taxon>
        <taxon>Actinomycetota</taxon>
        <taxon>Actinomycetes</taxon>
        <taxon>Kitasatosporales</taxon>
        <taxon>Streptomycetaceae</taxon>
        <taxon>Streptomyces</taxon>
    </lineage>
</organism>
<feature type="domain" description="HTH tetR-type" evidence="5">
    <location>
        <begin position="7"/>
        <end position="67"/>
    </location>
</feature>
<dbReference type="PANTHER" id="PTHR30055">
    <property type="entry name" value="HTH-TYPE TRANSCRIPTIONAL REGULATOR RUTR"/>
    <property type="match status" value="1"/>
</dbReference>
<dbReference type="SUPFAM" id="SSF46689">
    <property type="entry name" value="Homeodomain-like"/>
    <property type="match status" value="1"/>
</dbReference>
<keyword evidence="3" id="KW-0804">Transcription</keyword>
<dbReference type="Gene3D" id="1.10.357.10">
    <property type="entry name" value="Tetracycline Repressor, domain 2"/>
    <property type="match status" value="1"/>
</dbReference>
<evidence type="ECO:0000313" key="6">
    <source>
        <dbReference type="EMBL" id="OSZ59131.1"/>
    </source>
</evidence>
<evidence type="ECO:0000256" key="2">
    <source>
        <dbReference type="ARBA" id="ARBA00023125"/>
    </source>
</evidence>
<feature type="DNA-binding region" description="H-T-H motif" evidence="4">
    <location>
        <begin position="30"/>
        <end position="49"/>
    </location>
</feature>
<keyword evidence="7" id="KW-1185">Reference proteome</keyword>
<dbReference type="RefSeq" id="WP_158101707.1">
    <property type="nucleotide sequence ID" value="NZ_MRYD01000088.1"/>
</dbReference>
<dbReference type="Pfam" id="PF00440">
    <property type="entry name" value="TetR_N"/>
    <property type="match status" value="1"/>
</dbReference>
<reference evidence="6 7" key="1">
    <citation type="submission" date="2016-12" db="EMBL/GenBank/DDBJ databases">
        <title>Genome Mining:The Detection of Biosynthetic Gene Clusters to Aid in the Expression of Curamycin A produced by Streptomyces sp. strain CZA14.</title>
        <authorList>
            <person name="Durrell K.A."/>
            <person name="Kirby B.M."/>
            <person name="Khan W."/>
            <person name="Mthethwa T."/>
            <person name="Le Roes-Hill M."/>
        </authorList>
    </citation>
    <scope>NUCLEOTIDE SEQUENCE [LARGE SCALE GENOMIC DNA]</scope>
    <source>
        <strain evidence="6 7">CZA14</strain>
    </source>
</reference>
<evidence type="ECO:0000256" key="3">
    <source>
        <dbReference type="ARBA" id="ARBA00023163"/>
    </source>
</evidence>
<keyword evidence="2 4" id="KW-0238">DNA-binding</keyword>
<dbReference type="PROSITE" id="PS50977">
    <property type="entry name" value="HTH_TETR_2"/>
    <property type="match status" value="1"/>
</dbReference>
<gene>
    <name evidence="6" type="ORF">OQI_17930</name>
</gene>
<comment type="caution">
    <text evidence="6">The sequence shown here is derived from an EMBL/GenBank/DDBJ whole genome shotgun (WGS) entry which is preliminary data.</text>
</comment>